<evidence type="ECO:0000256" key="7">
    <source>
        <dbReference type="ARBA" id="ARBA00048628"/>
    </source>
</evidence>
<keyword evidence="4 8" id="KW-0285">Flavoprotein</keyword>
<evidence type="ECO:0000313" key="9">
    <source>
        <dbReference type="EMBL" id="TWF76684.1"/>
    </source>
</evidence>
<keyword evidence="5 8" id="KW-0274">FAD</keyword>
<comment type="similarity">
    <text evidence="3 8">Belongs to the methylenetetrahydrofolate reductase family.</text>
</comment>
<proteinExistence type="inferred from homology"/>
<protein>
    <recommendedName>
        <fullName evidence="8">Methylenetetrahydrofolate reductase</fullName>
    </recommendedName>
</protein>
<reference evidence="9 10" key="1">
    <citation type="submission" date="2019-06" db="EMBL/GenBank/DDBJ databases">
        <title>Sequencing the genomes of 1000 actinobacteria strains.</title>
        <authorList>
            <person name="Klenk H.-P."/>
        </authorList>
    </citation>
    <scope>NUCLEOTIDE SEQUENCE [LARGE SCALE GENOMIC DNA]</scope>
    <source>
        <strain evidence="9 10">DSM 45671</strain>
    </source>
</reference>
<evidence type="ECO:0000256" key="1">
    <source>
        <dbReference type="ARBA" id="ARBA00001974"/>
    </source>
</evidence>
<dbReference type="EMBL" id="VIWU01000001">
    <property type="protein sequence ID" value="TWF76684.1"/>
    <property type="molecule type" value="Genomic_DNA"/>
</dbReference>
<comment type="caution">
    <text evidence="9">The sequence shown here is derived from an EMBL/GenBank/DDBJ whole genome shotgun (WGS) entry which is preliminary data.</text>
</comment>
<gene>
    <name evidence="9" type="ORF">FHX44_112579</name>
</gene>
<dbReference type="SUPFAM" id="SSF51730">
    <property type="entry name" value="FAD-linked oxidoreductase"/>
    <property type="match status" value="1"/>
</dbReference>
<accession>A0A561SPA1</accession>
<organism evidence="9 10">
    <name type="scientific">Pseudonocardia hierapolitana</name>
    <dbReference type="NCBI Taxonomy" id="1128676"/>
    <lineage>
        <taxon>Bacteria</taxon>
        <taxon>Bacillati</taxon>
        <taxon>Actinomycetota</taxon>
        <taxon>Actinomycetes</taxon>
        <taxon>Pseudonocardiales</taxon>
        <taxon>Pseudonocardiaceae</taxon>
        <taxon>Pseudonocardia</taxon>
    </lineage>
</organism>
<dbReference type="OrthoDB" id="9812555at2"/>
<evidence type="ECO:0000256" key="2">
    <source>
        <dbReference type="ARBA" id="ARBA00004777"/>
    </source>
</evidence>
<dbReference type="GO" id="GO:0009086">
    <property type="term" value="P:methionine biosynthetic process"/>
    <property type="evidence" value="ECO:0007669"/>
    <property type="project" value="TreeGrafter"/>
</dbReference>
<comment type="catalytic activity">
    <reaction evidence="7">
        <text>(6S)-5-methyl-5,6,7,8-tetrahydrofolate + NAD(+) = (6R)-5,10-methylene-5,6,7,8-tetrahydrofolate + NADH + H(+)</text>
        <dbReference type="Rhea" id="RHEA:19821"/>
        <dbReference type="ChEBI" id="CHEBI:15378"/>
        <dbReference type="ChEBI" id="CHEBI:15636"/>
        <dbReference type="ChEBI" id="CHEBI:18608"/>
        <dbReference type="ChEBI" id="CHEBI:57540"/>
        <dbReference type="ChEBI" id="CHEBI:57945"/>
        <dbReference type="EC" id="1.5.1.54"/>
    </reaction>
    <physiologicalReaction direction="right-to-left" evidence="7">
        <dbReference type="Rhea" id="RHEA:19823"/>
    </physiologicalReaction>
</comment>
<evidence type="ECO:0000256" key="8">
    <source>
        <dbReference type="RuleBase" id="RU003862"/>
    </source>
</evidence>
<evidence type="ECO:0000256" key="3">
    <source>
        <dbReference type="ARBA" id="ARBA00006743"/>
    </source>
</evidence>
<dbReference type="PANTHER" id="PTHR45754:SF3">
    <property type="entry name" value="METHYLENETETRAHYDROFOLATE REDUCTASE (NADPH)"/>
    <property type="match status" value="1"/>
</dbReference>
<comment type="cofactor">
    <cofactor evidence="1 8">
        <name>FAD</name>
        <dbReference type="ChEBI" id="CHEBI:57692"/>
    </cofactor>
</comment>
<keyword evidence="6 8" id="KW-0560">Oxidoreductase</keyword>
<dbReference type="Gene3D" id="3.20.20.220">
    <property type="match status" value="1"/>
</dbReference>
<dbReference type="GO" id="GO:0005829">
    <property type="term" value="C:cytosol"/>
    <property type="evidence" value="ECO:0007669"/>
    <property type="project" value="TreeGrafter"/>
</dbReference>
<dbReference type="GO" id="GO:0106312">
    <property type="term" value="F:methylenetetrahydrofolate reductase (NADH) activity"/>
    <property type="evidence" value="ECO:0007669"/>
    <property type="project" value="UniProtKB-EC"/>
</dbReference>
<evidence type="ECO:0000256" key="5">
    <source>
        <dbReference type="ARBA" id="ARBA00022827"/>
    </source>
</evidence>
<evidence type="ECO:0000256" key="4">
    <source>
        <dbReference type="ARBA" id="ARBA00022630"/>
    </source>
</evidence>
<dbReference type="GO" id="GO:0035999">
    <property type="term" value="P:tetrahydrofolate interconversion"/>
    <property type="evidence" value="ECO:0007669"/>
    <property type="project" value="UniProtKB-UniPathway"/>
</dbReference>
<dbReference type="Pfam" id="PF02219">
    <property type="entry name" value="MTHFR"/>
    <property type="match status" value="1"/>
</dbReference>
<comment type="pathway">
    <text evidence="2 8">One-carbon metabolism; tetrahydrofolate interconversion.</text>
</comment>
<evidence type="ECO:0000313" key="10">
    <source>
        <dbReference type="Proteomes" id="UP000321261"/>
    </source>
</evidence>
<dbReference type="InterPro" id="IPR003171">
    <property type="entry name" value="Mehydrof_redctse-like"/>
</dbReference>
<dbReference type="InterPro" id="IPR029041">
    <property type="entry name" value="FAD-linked_oxidoreductase-like"/>
</dbReference>
<dbReference type="AlphaFoldDB" id="A0A561SPA1"/>
<name>A0A561SPA1_9PSEU</name>
<dbReference type="UniPathway" id="UPA00193"/>
<dbReference type="PANTHER" id="PTHR45754">
    <property type="entry name" value="METHYLENETETRAHYDROFOLATE REDUCTASE"/>
    <property type="match status" value="1"/>
</dbReference>
<dbReference type="Proteomes" id="UP000321261">
    <property type="component" value="Unassembled WGS sequence"/>
</dbReference>
<sequence>MAHGLCRTAVGAGSRRKLPDVADLAGALRRVSYEVLPLKGTEETVVDHVPRDVPLTVSTSHAKGPEPTIDLAVRLTGHGYSVAPHLAARQIRDTAHLSDLVARLRDAGIDSAFIIGGDAPEPAGPFDDAFALLVALDDLGHPFQRIGVAGYPEGHARIETDLLDEALEKKAPYATHVITQICFDAAATVGWARQVKERGVVLPVRVGLPGVVSRQKLVRISAGLGLGQSARFLLKQQSLFWRFFLPGGYHPGRLANRLAPHLHRPATELDGFHFFTFNEVASTEAWRRSMLDRVS</sequence>
<dbReference type="GO" id="GO:0071949">
    <property type="term" value="F:FAD binding"/>
    <property type="evidence" value="ECO:0007669"/>
    <property type="project" value="TreeGrafter"/>
</dbReference>
<keyword evidence="10" id="KW-1185">Reference proteome</keyword>
<evidence type="ECO:0000256" key="6">
    <source>
        <dbReference type="ARBA" id="ARBA00023002"/>
    </source>
</evidence>